<proteinExistence type="predicted"/>
<dbReference type="GeneTree" id="ENSGT00940000153747"/>
<evidence type="ECO:0000256" key="1">
    <source>
        <dbReference type="SAM" id="MobiDB-lite"/>
    </source>
</evidence>
<reference evidence="2 3" key="1">
    <citation type="journal article" date="2011" name="Nature">
        <title>A high-resolution map of human evolutionary constraint using 29 mammals.</title>
        <authorList>
            <person name="Lindblad-Toh K."/>
            <person name="Garber M."/>
            <person name="Zuk O."/>
            <person name="Lin M.F."/>
            <person name="Parker B.J."/>
            <person name="Washietl S."/>
            <person name="Kheradpour P."/>
            <person name="Ernst J."/>
            <person name="Jordan G."/>
            <person name="Mauceli E."/>
            <person name="Ward L.D."/>
            <person name="Lowe C.B."/>
            <person name="Holloway A.K."/>
            <person name="Clamp M."/>
            <person name="Gnerre S."/>
            <person name="Alfoldi J."/>
            <person name="Beal K."/>
            <person name="Chang J."/>
            <person name="Clawson H."/>
            <person name="Cuff J."/>
            <person name="Di Palma F."/>
            <person name="Fitzgerald S."/>
            <person name="Flicek P."/>
            <person name="Guttman M."/>
            <person name="Hubisz M.J."/>
            <person name="Jaffe D.B."/>
            <person name="Jungreis I."/>
            <person name="Kent W.J."/>
            <person name="Kostka D."/>
            <person name="Lara M."/>
            <person name="Martins A.L."/>
            <person name="Massingham T."/>
            <person name="Moltke I."/>
            <person name="Raney B.J."/>
            <person name="Rasmussen M.D."/>
            <person name="Robinson J."/>
            <person name="Stark A."/>
            <person name="Vilella A.J."/>
            <person name="Wen J."/>
            <person name="Xie X."/>
            <person name="Zody M.C."/>
            <person name="Baldwin J."/>
            <person name="Bloom T."/>
            <person name="Chin C.W."/>
            <person name="Heiman D."/>
            <person name="Nicol R."/>
            <person name="Nusbaum C."/>
            <person name="Young S."/>
            <person name="Wilkinson J."/>
            <person name="Worley K.C."/>
            <person name="Kovar C.L."/>
            <person name="Muzny D.M."/>
            <person name="Gibbs R.A."/>
            <person name="Cree A."/>
            <person name="Dihn H.H."/>
            <person name="Fowler G."/>
            <person name="Jhangiani S."/>
            <person name="Joshi V."/>
            <person name="Lee S."/>
            <person name="Lewis L.R."/>
            <person name="Nazareth L.V."/>
            <person name="Okwuonu G."/>
            <person name="Santibanez J."/>
            <person name="Warren W.C."/>
            <person name="Mardis E.R."/>
            <person name="Weinstock G.M."/>
            <person name="Wilson R.K."/>
            <person name="Delehaunty K."/>
            <person name="Dooling D."/>
            <person name="Fronik C."/>
            <person name="Fulton L."/>
            <person name="Fulton B."/>
            <person name="Graves T."/>
            <person name="Minx P."/>
            <person name="Sodergren E."/>
            <person name="Birney E."/>
            <person name="Margulies E.H."/>
            <person name="Herrero J."/>
            <person name="Green E.D."/>
            <person name="Haussler D."/>
            <person name="Siepel A."/>
            <person name="Goldman N."/>
            <person name="Pollard K.S."/>
            <person name="Pedersen J.S."/>
            <person name="Lander E.S."/>
            <person name="Kellis M."/>
        </authorList>
    </citation>
    <scope>NUCLEOTIDE SEQUENCE [LARGE SCALE GENOMIC DNA]</scope>
</reference>
<evidence type="ECO:0000313" key="2">
    <source>
        <dbReference type="Ensembl" id="ENSMLUP00000020637.1"/>
    </source>
</evidence>
<reference evidence="2" key="2">
    <citation type="submission" date="2025-08" db="UniProtKB">
        <authorList>
            <consortium name="Ensembl"/>
        </authorList>
    </citation>
    <scope>IDENTIFICATION</scope>
</reference>
<evidence type="ECO:0000313" key="3">
    <source>
        <dbReference type="Proteomes" id="UP000001074"/>
    </source>
</evidence>
<dbReference type="Ensembl" id="ENSMLUT00000023208.1">
    <property type="protein sequence ID" value="ENSMLUP00000020637.1"/>
    <property type="gene ID" value="ENSMLUG00000027479.1"/>
</dbReference>
<sequence>TLRERDLLRDYLQRHPYSQAYKLLRKPRVTVQSMRNYLDMYYVGTISIGTPRSSRSSLTRAQRTCGCPPSTAPV</sequence>
<reference evidence="2" key="3">
    <citation type="submission" date="2025-09" db="UniProtKB">
        <authorList>
            <consortium name="Ensembl"/>
        </authorList>
    </citation>
    <scope>IDENTIFICATION</scope>
</reference>
<protein>
    <submittedName>
        <fullName evidence="2">Uncharacterized protein</fullName>
    </submittedName>
</protein>
<dbReference type="EMBL" id="AAPE02071754">
    <property type="status" value="NOT_ANNOTATED_CDS"/>
    <property type="molecule type" value="Genomic_DNA"/>
</dbReference>
<accession>G1QAA4</accession>
<name>G1QAA4_MYOLU</name>
<feature type="region of interest" description="Disordered" evidence="1">
    <location>
        <begin position="51"/>
        <end position="74"/>
    </location>
</feature>
<dbReference type="AlphaFoldDB" id="G1QAA4"/>
<keyword evidence="3" id="KW-1185">Reference proteome</keyword>
<dbReference type="Proteomes" id="UP000001074">
    <property type="component" value="Unassembled WGS sequence"/>
</dbReference>
<dbReference type="HOGENOM" id="CLU_2694274_0_0_1"/>
<dbReference type="InterPro" id="IPR021109">
    <property type="entry name" value="Peptidase_aspartic_dom_sf"/>
</dbReference>
<dbReference type="SUPFAM" id="SSF50630">
    <property type="entry name" value="Acid proteases"/>
    <property type="match status" value="1"/>
</dbReference>
<organism evidence="2 3">
    <name type="scientific">Myotis lucifugus</name>
    <name type="common">Little brown bat</name>
    <dbReference type="NCBI Taxonomy" id="59463"/>
    <lineage>
        <taxon>Eukaryota</taxon>
        <taxon>Metazoa</taxon>
        <taxon>Chordata</taxon>
        <taxon>Craniata</taxon>
        <taxon>Vertebrata</taxon>
        <taxon>Euteleostomi</taxon>
        <taxon>Mammalia</taxon>
        <taxon>Eutheria</taxon>
        <taxon>Laurasiatheria</taxon>
        <taxon>Chiroptera</taxon>
        <taxon>Yangochiroptera</taxon>
        <taxon>Vespertilionidae</taxon>
        <taxon>Myotis</taxon>
    </lineage>
</organism>
<feature type="compositionally biased region" description="Polar residues" evidence="1">
    <location>
        <begin position="51"/>
        <end position="62"/>
    </location>
</feature>